<dbReference type="EMBL" id="RSCE01000006">
    <property type="protein sequence ID" value="RSH81856.1"/>
    <property type="molecule type" value="Genomic_DNA"/>
</dbReference>
<dbReference type="OrthoDB" id="341898at2759"/>
<dbReference type="STRING" id="105984.A0A427XSL8"/>
<feature type="region of interest" description="Disordered" evidence="2">
    <location>
        <begin position="268"/>
        <end position="298"/>
    </location>
</feature>
<evidence type="ECO:0000313" key="4">
    <source>
        <dbReference type="Proteomes" id="UP000279236"/>
    </source>
</evidence>
<feature type="compositionally biased region" description="Low complexity" evidence="2">
    <location>
        <begin position="84"/>
        <end position="101"/>
    </location>
</feature>
<feature type="compositionally biased region" description="Low complexity" evidence="2">
    <location>
        <begin position="268"/>
        <end position="290"/>
    </location>
</feature>
<feature type="compositionally biased region" description="Low complexity" evidence="2">
    <location>
        <begin position="369"/>
        <end position="379"/>
    </location>
</feature>
<feature type="compositionally biased region" description="Acidic residues" evidence="2">
    <location>
        <begin position="519"/>
        <end position="528"/>
    </location>
</feature>
<protein>
    <submittedName>
        <fullName evidence="3">Uncharacterized protein</fullName>
    </submittedName>
</protein>
<evidence type="ECO:0000313" key="3">
    <source>
        <dbReference type="EMBL" id="RSH81856.1"/>
    </source>
</evidence>
<dbReference type="PANTHER" id="PTHR16487:SF0">
    <property type="entry name" value="PROTEIN PHOSPHATASE 4 REGULATORY SUBUNIT 2-RELATED"/>
    <property type="match status" value="1"/>
</dbReference>
<dbReference type="GO" id="GO:0030289">
    <property type="term" value="C:protein phosphatase 4 complex"/>
    <property type="evidence" value="ECO:0007669"/>
    <property type="project" value="InterPro"/>
</dbReference>
<feature type="compositionally biased region" description="Gly residues" evidence="2">
    <location>
        <begin position="102"/>
        <end position="114"/>
    </location>
</feature>
<evidence type="ECO:0000256" key="2">
    <source>
        <dbReference type="SAM" id="MobiDB-lite"/>
    </source>
</evidence>
<dbReference type="GeneID" id="39592594"/>
<dbReference type="Pfam" id="PF09184">
    <property type="entry name" value="PPP4R2"/>
    <property type="match status" value="1"/>
</dbReference>
<proteinExistence type="inferred from homology"/>
<dbReference type="PANTHER" id="PTHR16487">
    <property type="entry name" value="PPP4R2-RELATED PROTEIN"/>
    <property type="match status" value="1"/>
</dbReference>
<dbReference type="GO" id="GO:0005737">
    <property type="term" value="C:cytoplasm"/>
    <property type="evidence" value="ECO:0007669"/>
    <property type="project" value="TreeGrafter"/>
</dbReference>
<dbReference type="RefSeq" id="XP_028476311.1">
    <property type="nucleotide sequence ID" value="XM_028623378.1"/>
</dbReference>
<dbReference type="AlphaFoldDB" id="A0A427XSL8"/>
<dbReference type="GO" id="GO:0005634">
    <property type="term" value="C:nucleus"/>
    <property type="evidence" value="ECO:0007669"/>
    <property type="project" value="TreeGrafter"/>
</dbReference>
<accession>A0A427XSL8</accession>
<feature type="region of interest" description="Disordered" evidence="2">
    <location>
        <begin position="341"/>
        <end position="535"/>
    </location>
</feature>
<name>A0A427XSL8_9TREE</name>
<feature type="compositionally biased region" description="Basic and acidic residues" evidence="2">
    <location>
        <begin position="494"/>
        <end position="518"/>
    </location>
</feature>
<evidence type="ECO:0000256" key="1">
    <source>
        <dbReference type="ARBA" id="ARBA00009207"/>
    </source>
</evidence>
<feature type="region of interest" description="Disordered" evidence="2">
    <location>
        <begin position="71"/>
        <end position="171"/>
    </location>
</feature>
<gene>
    <name evidence="3" type="ORF">EHS24_008051</name>
</gene>
<feature type="compositionally biased region" description="Polar residues" evidence="2">
    <location>
        <begin position="405"/>
        <end position="416"/>
    </location>
</feature>
<sequence>MAPTTRASRPVKPEVDTVDNVLEKLAQTAKFDCDWPTLRHHFYLALLAALPLFLELGPPVSLAGRVPVVAAESTPPRTGPRPGPSGASSGSASSDALLLSPGRGGWSDGEGSGGLTPPRDDAADASLRPSTQGGLVILPFPPLDSGRRRRSMSGEQPRVNGGTPSARGNPFDEEWDEEVIIGGRKLTAYLDEEDGKKEVAKVATRLEELTFAPFTVQRLAELLLAPTKLHTSLGKFLRAIEKMLNVTTAYTPPSYTYVPPTSLPVEALGSASSPGSTSAAASMSGSSEDSTVPPGSMTPMFSPIPFLVHGHDDGLGEAMLDSDGAMEDSLMSPLMLETGSSGAFAGQQAERARSPTPEPEEEASSVGPSTAASSETTSANGNGDSSDPGHQSYLGRVDELDAGPITSNGHAETASTAPDAAGAGSTGGVGEHGAMTPHGMSDRPVPLSSTTVIGESAEADLAEREIAPLPRTASRADVPATAGDEDAEMASAESAEKERDESSVDKADKENEESKEGEGAIEVDEKDGNEDGKKE</sequence>
<organism evidence="3 4">
    <name type="scientific">Apiotrichum porosum</name>
    <dbReference type="NCBI Taxonomy" id="105984"/>
    <lineage>
        <taxon>Eukaryota</taxon>
        <taxon>Fungi</taxon>
        <taxon>Dikarya</taxon>
        <taxon>Basidiomycota</taxon>
        <taxon>Agaricomycotina</taxon>
        <taxon>Tremellomycetes</taxon>
        <taxon>Trichosporonales</taxon>
        <taxon>Trichosporonaceae</taxon>
        <taxon>Apiotrichum</taxon>
    </lineage>
</organism>
<comment type="caution">
    <text evidence="3">The sequence shown here is derived from an EMBL/GenBank/DDBJ whole genome shotgun (WGS) entry which is preliminary data.</text>
</comment>
<comment type="similarity">
    <text evidence="1">Belongs to the PPP4R2 family.</text>
</comment>
<feature type="compositionally biased region" description="Polar residues" evidence="2">
    <location>
        <begin position="380"/>
        <end position="389"/>
    </location>
</feature>
<dbReference type="Proteomes" id="UP000279236">
    <property type="component" value="Unassembled WGS sequence"/>
</dbReference>
<dbReference type="InterPro" id="IPR015267">
    <property type="entry name" value="PPP4R2"/>
</dbReference>
<reference evidence="3 4" key="1">
    <citation type="submission" date="2018-11" db="EMBL/GenBank/DDBJ databases">
        <title>Genome sequence of Apiotrichum porosum DSM 27194.</title>
        <authorList>
            <person name="Aliyu H."/>
            <person name="Gorte O."/>
            <person name="Ochsenreither K."/>
        </authorList>
    </citation>
    <scope>NUCLEOTIDE SEQUENCE [LARGE SCALE GENOMIC DNA]</scope>
    <source>
        <strain evidence="3 4">DSM 27194</strain>
    </source>
</reference>
<keyword evidence="4" id="KW-1185">Reference proteome</keyword>
<dbReference type="GO" id="GO:0019888">
    <property type="term" value="F:protein phosphatase regulator activity"/>
    <property type="evidence" value="ECO:0007669"/>
    <property type="project" value="InterPro"/>
</dbReference>